<evidence type="ECO:0008006" key="5">
    <source>
        <dbReference type="Google" id="ProtNLM"/>
    </source>
</evidence>
<keyword evidence="2" id="KW-0472">Membrane</keyword>
<keyword evidence="4" id="KW-1185">Reference proteome</keyword>
<evidence type="ECO:0000313" key="3">
    <source>
        <dbReference type="EMBL" id="MDR7354359.1"/>
    </source>
</evidence>
<dbReference type="EMBL" id="JAVDYF010000001">
    <property type="protein sequence ID" value="MDR7354359.1"/>
    <property type="molecule type" value="Genomic_DNA"/>
</dbReference>
<keyword evidence="2" id="KW-0812">Transmembrane</keyword>
<feature type="region of interest" description="Disordered" evidence="1">
    <location>
        <begin position="1"/>
        <end position="20"/>
    </location>
</feature>
<organism evidence="3 4">
    <name type="scientific">Corynebacterium felinum</name>
    <dbReference type="NCBI Taxonomy" id="131318"/>
    <lineage>
        <taxon>Bacteria</taxon>
        <taxon>Bacillati</taxon>
        <taxon>Actinomycetota</taxon>
        <taxon>Actinomycetes</taxon>
        <taxon>Mycobacteriales</taxon>
        <taxon>Corynebacteriaceae</taxon>
        <taxon>Corynebacterium</taxon>
    </lineage>
</organism>
<name>A0ABU2B8M0_9CORY</name>
<feature type="transmembrane region" description="Helical" evidence="2">
    <location>
        <begin position="54"/>
        <end position="76"/>
    </location>
</feature>
<sequence>MMPTPDDQRTPPHPPGQRDQRAIIQADKLRTELLLKALRFGQVEPLTKPRTVKLFLGSVILGAVGIVATIGTATILQLL</sequence>
<dbReference type="RefSeq" id="WP_277103459.1">
    <property type="nucleotide sequence ID" value="NZ_BAAAJS010000079.1"/>
</dbReference>
<evidence type="ECO:0000256" key="2">
    <source>
        <dbReference type="SAM" id="Phobius"/>
    </source>
</evidence>
<evidence type="ECO:0000313" key="4">
    <source>
        <dbReference type="Proteomes" id="UP001183619"/>
    </source>
</evidence>
<reference evidence="3 4" key="1">
    <citation type="submission" date="2023-07" db="EMBL/GenBank/DDBJ databases">
        <title>Sequencing the genomes of 1000 actinobacteria strains.</title>
        <authorList>
            <person name="Klenk H.-P."/>
        </authorList>
    </citation>
    <scope>NUCLEOTIDE SEQUENCE [LARGE SCALE GENOMIC DNA]</scope>
    <source>
        <strain evidence="3 4">DSM 44508</strain>
    </source>
</reference>
<evidence type="ECO:0000256" key="1">
    <source>
        <dbReference type="SAM" id="MobiDB-lite"/>
    </source>
</evidence>
<accession>A0ABU2B8M0</accession>
<proteinExistence type="predicted"/>
<comment type="caution">
    <text evidence="3">The sequence shown here is derived from an EMBL/GenBank/DDBJ whole genome shotgun (WGS) entry which is preliminary data.</text>
</comment>
<protein>
    <recommendedName>
        <fullName evidence="5">DUF3040 domain-containing protein</fullName>
    </recommendedName>
</protein>
<gene>
    <name evidence="3" type="ORF">J2S37_000897</name>
</gene>
<keyword evidence="2" id="KW-1133">Transmembrane helix</keyword>
<dbReference type="Proteomes" id="UP001183619">
    <property type="component" value="Unassembled WGS sequence"/>
</dbReference>